<dbReference type="RefSeq" id="WP_116845526.1">
    <property type="nucleotide sequence ID" value="NZ_QTJU01000001.1"/>
</dbReference>
<gene>
    <name evidence="1" type="ORF">DXN05_01980</name>
</gene>
<protein>
    <submittedName>
        <fullName evidence="1">Uncharacterized protein</fullName>
    </submittedName>
</protein>
<keyword evidence="2" id="KW-1185">Reference proteome</keyword>
<accession>A0A3E1NPC9</accession>
<name>A0A3E1NPC9_9BACT</name>
<dbReference type="EMBL" id="QTJU01000001">
    <property type="protein sequence ID" value="RFM29770.1"/>
    <property type="molecule type" value="Genomic_DNA"/>
</dbReference>
<comment type="caution">
    <text evidence="1">The sequence shown here is derived from an EMBL/GenBank/DDBJ whole genome shotgun (WGS) entry which is preliminary data.</text>
</comment>
<organism evidence="1 2">
    <name type="scientific">Deminuibacter soli</name>
    <dbReference type="NCBI Taxonomy" id="2291815"/>
    <lineage>
        <taxon>Bacteria</taxon>
        <taxon>Pseudomonadati</taxon>
        <taxon>Bacteroidota</taxon>
        <taxon>Chitinophagia</taxon>
        <taxon>Chitinophagales</taxon>
        <taxon>Chitinophagaceae</taxon>
        <taxon>Deminuibacter</taxon>
    </lineage>
</organism>
<reference evidence="1 2" key="1">
    <citation type="submission" date="2018-08" db="EMBL/GenBank/DDBJ databases">
        <title>Chitinophagaceae sp. K23C18032701, a novel bacterium isolated from forest soil.</title>
        <authorList>
            <person name="Wang C."/>
        </authorList>
    </citation>
    <scope>NUCLEOTIDE SEQUENCE [LARGE SCALE GENOMIC DNA]</scope>
    <source>
        <strain evidence="1 2">K23C18032701</strain>
    </source>
</reference>
<sequence length="150" mass="17361">MEILDYLGSAQHMADFVNAHFEPYLLNKYSRLAKNSPVISLEANKVASVIDLTFLARPILELYAFIDEKTTAIHVITQFNKIFFKDLLAKMDHLIHPDFETLQSGDFDFIEFRSNSLKVYVFRTHRIANEVCITISNVERAHLISQEVLR</sequence>
<evidence type="ECO:0000313" key="2">
    <source>
        <dbReference type="Proteomes" id="UP000261284"/>
    </source>
</evidence>
<dbReference type="Proteomes" id="UP000261284">
    <property type="component" value="Unassembled WGS sequence"/>
</dbReference>
<dbReference type="AlphaFoldDB" id="A0A3E1NPC9"/>
<evidence type="ECO:0000313" key="1">
    <source>
        <dbReference type="EMBL" id="RFM29770.1"/>
    </source>
</evidence>
<proteinExistence type="predicted"/>